<reference evidence="2 3" key="1">
    <citation type="journal article" date="2019" name="J. Ind. Microbiol. Biotechnol.">
        <title>Paenibacillus amylolyticus 27C64 has a diverse set of carbohydrate-active enzymes and complete pectin deconstruction system.</title>
        <authorList>
            <person name="Keggi C."/>
            <person name="Doran-Peterson J."/>
        </authorList>
    </citation>
    <scope>NUCLEOTIDE SEQUENCE [LARGE SCALE GENOMIC DNA]</scope>
    <source>
        <strain evidence="2 3">27C64</strain>
    </source>
</reference>
<comment type="caution">
    <text evidence="2">The sequence shown here is derived from an EMBL/GenBank/DDBJ whole genome shotgun (WGS) entry which is preliminary data.</text>
</comment>
<name>A0A5M9WNB8_PAEAM</name>
<dbReference type="Pfam" id="PF13791">
    <property type="entry name" value="Sigma_reg_C"/>
    <property type="match status" value="1"/>
</dbReference>
<dbReference type="AlphaFoldDB" id="A0A5M9WNB8"/>
<dbReference type="RefSeq" id="WP_123062937.1">
    <property type="nucleotide sequence ID" value="NZ_RIAS01000002.1"/>
</dbReference>
<dbReference type="OrthoDB" id="1730160at2"/>
<evidence type="ECO:0000313" key="3">
    <source>
        <dbReference type="Proteomes" id="UP000323664"/>
    </source>
</evidence>
<protein>
    <recommendedName>
        <fullName evidence="1">Sigma factor regulator C-terminal domain-containing protein</fullName>
    </recommendedName>
</protein>
<feature type="domain" description="Sigma factor regulator C-terminal" evidence="1">
    <location>
        <begin position="13"/>
        <end position="78"/>
    </location>
</feature>
<gene>
    <name evidence="2" type="ORF">EC604_04110</name>
</gene>
<evidence type="ECO:0000259" key="1">
    <source>
        <dbReference type="Pfam" id="PF13791"/>
    </source>
</evidence>
<dbReference type="InterPro" id="IPR025672">
    <property type="entry name" value="Sigma_reg_C_dom"/>
</dbReference>
<sequence>MYICRSAKPTEVNGKSFLDALEQGRHLQGLYHYEFNRIYDYLKKDKKEPQESDIRILGVVVTGTAKQLQSLNGQPYLRG</sequence>
<proteinExistence type="predicted"/>
<dbReference type="Proteomes" id="UP000323664">
    <property type="component" value="Unassembled WGS sequence"/>
</dbReference>
<evidence type="ECO:0000313" key="2">
    <source>
        <dbReference type="EMBL" id="KAA8783029.1"/>
    </source>
</evidence>
<accession>A0A5M9WNB8</accession>
<dbReference type="EMBL" id="RIAS01000002">
    <property type="protein sequence ID" value="KAA8783029.1"/>
    <property type="molecule type" value="Genomic_DNA"/>
</dbReference>
<organism evidence="2 3">
    <name type="scientific">Paenibacillus amylolyticus</name>
    <dbReference type="NCBI Taxonomy" id="1451"/>
    <lineage>
        <taxon>Bacteria</taxon>
        <taxon>Bacillati</taxon>
        <taxon>Bacillota</taxon>
        <taxon>Bacilli</taxon>
        <taxon>Bacillales</taxon>
        <taxon>Paenibacillaceae</taxon>
        <taxon>Paenibacillus</taxon>
    </lineage>
</organism>